<dbReference type="InterPro" id="IPR018712">
    <property type="entry name" value="Tle1-like_cat"/>
</dbReference>
<dbReference type="HOGENOM" id="CLU_1090680_0_0_1"/>
<dbReference type="Proteomes" id="UP000054248">
    <property type="component" value="Unassembled WGS sequence"/>
</dbReference>
<protein>
    <recommendedName>
        <fullName evidence="2">T6SS Phospholipase effector Tle1-like catalytic domain-containing protein</fullName>
    </recommendedName>
</protein>
<feature type="compositionally biased region" description="Polar residues" evidence="1">
    <location>
        <begin position="185"/>
        <end position="195"/>
    </location>
</feature>
<dbReference type="PANTHER" id="PTHR33840:SF1">
    <property type="entry name" value="TLE1 PHOSPHOLIPASE DOMAIN-CONTAINING PROTEIN"/>
    <property type="match status" value="1"/>
</dbReference>
<dbReference type="Pfam" id="PF09994">
    <property type="entry name" value="T6SS_Tle1-like_cat"/>
    <property type="match status" value="1"/>
</dbReference>
<feature type="region of interest" description="Disordered" evidence="1">
    <location>
        <begin position="170"/>
        <end position="198"/>
    </location>
</feature>
<dbReference type="OrthoDB" id="3162439at2759"/>
<accession>A0A0C3QNS4</accession>
<dbReference type="PANTHER" id="PTHR33840">
    <property type="match status" value="1"/>
</dbReference>
<feature type="domain" description="T6SS Phospholipase effector Tle1-like catalytic" evidence="2">
    <location>
        <begin position="11"/>
        <end position="135"/>
    </location>
</feature>
<sequence length="255" mass="28572">MYLDTTHNGYEASQAFRHAYSIPVPIEFVSVWETVASVGWTFKHFLFSSSNRIVRHFRYALALDEHRIEFMPNPRRDHPKGPHTVNHGPGWETEVIEDDFEYHLDKPTDNVGGGSNQSNDIHTLANPSFQWMVSEVLRNAPYVLFRPDAFGPEKGFSALTITKTDLVPKPARSQVPSTFRRAATSDPSPALTTRSLPFGNASDGSAALNEMEVEEEQMVVVVEQIDPAADANAPMTDQVVEGPVWLNLEYIPFSQ</sequence>
<organism evidence="3 4">
    <name type="scientific">Tulasnella calospora MUT 4182</name>
    <dbReference type="NCBI Taxonomy" id="1051891"/>
    <lineage>
        <taxon>Eukaryota</taxon>
        <taxon>Fungi</taxon>
        <taxon>Dikarya</taxon>
        <taxon>Basidiomycota</taxon>
        <taxon>Agaricomycotina</taxon>
        <taxon>Agaricomycetes</taxon>
        <taxon>Cantharellales</taxon>
        <taxon>Tulasnellaceae</taxon>
        <taxon>Tulasnella</taxon>
    </lineage>
</organism>
<keyword evidence="4" id="KW-1185">Reference proteome</keyword>
<dbReference type="EMBL" id="KN822978">
    <property type="protein sequence ID" value="KIO29786.1"/>
    <property type="molecule type" value="Genomic_DNA"/>
</dbReference>
<reference evidence="3 4" key="1">
    <citation type="submission" date="2014-04" db="EMBL/GenBank/DDBJ databases">
        <authorList>
            <consortium name="DOE Joint Genome Institute"/>
            <person name="Kuo A."/>
            <person name="Girlanda M."/>
            <person name="Perotto S."/>
            <person name="Kohler A."/>
            <person name="Nagy L.G."/>
            <person name="Floudas D."/>
            <person name="Copeland A."/>
            <person name="Barry K.W."/>
            <person name="Cichocki N."/>
            <person name="Veneault-Fourrey C."/>
            <person name="LaButti K."/>
            <person name="Lindquist E.A."/>
            <person name="Lipzen A."/>
            <person name="Lundell T."/>
            <person name="Morin E."/>
            <person name="Murat C."/>
            <person name="Sun H."/>
            <person name="Tunlid A."/>
            <person name="Henrissat B."/>
            <person name="Grigoriev I.V."/>
            <person name="Hibbett D.S."/>
            <person name="Martin F."/>
            <person name="Nordberg H.P."/>
            <person name="Cantor M.N."/>
            <person name="Hua S.X."/>
        </authorList>
    </citation>
    <scope>NUCLEOTIDE SEQUENCE [LARGE SCALE GENOMIC DNA]</scope>
    <source>
        <strain evidence="3 4">MUT 4182</strain>
    </source>
</reference>
<reference evidence="4" key="2">
    <citation type="submission" date="2015-01" db="EMBL/GenBank/DDBJ databases">
        <title>Evolutionary Origins and Diversification of the Mycorrhizal Mutualists.</title>
        <authorList>
            <consortium name="DOE Joint Genome Institute"/>
            <consortium name="Mycorrhizal Genomics Consortium"/>
            <person name="Kohler A."/>
            <person name="Kuo A."/>
            <person name="Nagy L.G."/>
            <person name="Floudas D."/>
            <person name="Copeland A."/>
            <person name="Barry K.W."/>
            <person name="Cichocki N."/>
            <person name="Veneault-Fourrey C."/>
            <person name="LaButti K."/>
            <person name="Lindquist E.A."/>
            <person name="Lipzen A."/>
            <person name="Lundell T."/>
            <person name="Morin E."/>
            <person name="Murat C."/>
            <person name="Riley R."/>
            <person name="Ohm R."/>
            <person name="Sun H."/>
            <person name="Tunlid A."/>
            <person name="Henrissat B."/>
            <person name="Grigoriev I.V."/>
            <person name="Hibbett D.S."/>
            <person name="Martin F."/>
        </authorList>
    </citation>
    <scope>NUCLEOTIDE SEQUENCE [LARGE SCALE GENOMIC DNA]</scope>
    <source>
        <strain evidence="4">MUT 4182</strain>
    </source>
</reference>
<proteinExistence type="predicted"/>
<evidence type="ECO:0000259" key="2">
    <source>
        <dbReference type="Pfam" id="PF09994"/>
    </source>
</evidence>
<evidence type="ECO:0000256" key="1">
    <source>
        <dbReference type="SAM" id="MobiDB-lite"/>
    </source>
</evidence>
<evidence type="ECO:0000313" key="4">
    <source>
        <dbReference type="Proteomes" id="UP000054248"/>
    </source>
</evidence>
<evidence type="ECO:0000313" key="3">
    <source>
        <dbReference type="EMBL" id="KIO29786.1"/>
    </source>
</evidence>
<name>A0A0C3QNS4_9AGAM</name>
<dbReference type="AlphaFoldDB" id="A0A0C3QNS4"/>
<dbReference type="STRING" id="1051891.A0A0C3QNS4"/>
<gene>
    <name evidence="3" type="ORF">M407DRAFT_21035</name>
</gene>